<name>A0A1H7KIA6_9BACT</name>
<keyword evidence="3" id="KW-1185">Reference proteome</keyword>
<dbReference type="RefSeq" id="WP_089907083.1">
    <property type="nucleotide sequence ID" value="NZ_FOBB01000001.1"/>
</dbReference>
<dbReference type="Proteomes" id="UP000198984">
    <property type="component" value="Unassembled WGS sequence"/>
</dbReference>
<evidence type="ECO:0008006" key="4">
    <source>
        <dbReference type="Google" id="ProtNLM"/>
    </source>
</evidence>
<dbReference type="STRING" id="573321.SAMN04488505_1011027"/>
<evidence type="ECO:0000313" key="3">
    <source>
        <dbReference type="Proteomes" id="UP000198984"/>
    </source>
</evidence>
<evidence type="ECO:0000313" key="2">
    <source>
        <dbReference type="EMBL" id="SEK86236.1"/>
    </source>
</evidence>
<dbReference type="EMBL" id="FOBB01000001">
    <property type="protein sequence ID" value="SEK86236.1"/>
    <property type="molecule type" value="Genomic_DNA"/>
</dbReference>
<accession>A0A1H7KIA6</accession>
<proteinExistence type="predicted"/>
<protein>
    <recommendedName>
        <fullName evidence="4">Lipoprotein</fullName>
    </recommendedName>
</protein>
<dbReference type="PROSITE" id="PS51257">
    <property type="entry name" value="PROKAR_LIPOPROTEIN"/>
    <property type="match status" value="1"/>
</dbReference>
<keyword evidence="1" id="KW-0732">Signal</keyword>
<evidence type="ECO:0000256" key="1">
    <source>
        <dbReference type="SAM" id="SignalP"/>
    </source>
</evidence>
<dbReference type="AlphaFoldDB" id="A0A1H7KIA6"/>
<organism evidence="2 3">
    <name type="scientific">Chitinophaga rupis</name>
    <dbReference type="NCBI Taxonomy" id="573321"/>
    <lineage>
        <taxon>Bacteria</taxon>
        <taxon>Pseudomonadati</taxon>
        <taxon>Bacteroidota</taxon>
        <taxon>Chitinophagia</taxon>
        <taxon>Chitinophagales</taxon>
        <taxon>Chitinophagaceae</taxon>
        <taxon>Chitinophaga</taxon>
    </lineage>
</organism>
<feature type="signal peptide" evidence="1">
    <location>
        <begin position="1"/>
        <end position="21"/>
    </location>
</feature>
<sequence>MKYTITTLACAIILGACSAPAAPPVAATDSTAVAAGAPEERAQGLYKGDFGGAPIFITINYTSPNHLAGYNVHKGLRRNLSGTLKQEGDRWVATLNEPGDHPFDGHFKLVFDKEFTTAKGHWEPLDKKALQEKNFTLNFVKRTEENESISVLNYPFTSEQGELYFDEDGSCLFDYYPKVTDSTYAEQSITLKGTWEQKGDTIHVNWQPNEEFPKRNSIFILQFNEDKTYSTGLEGEDITFNKMIAG</sequence>
<gene>
    <name evidence="2" type="ORF">SAMN04488505_1011027</name>
</gene>
<feature type="chain" id="PRO_5011634133" description="Lipoprotein" evidence="1">
    <location>
        <begin position="22"/>
        <end position="246"/>
    </location>
</feature>
<reference evidence="2 3" key="1">
    <citation type="submission" date="2016-10" db="EMBL/GenBank/DDBJ databases">
        <authorList>
            <person name="de Groot N.N."/>
        </authorList>
    </citation>
    <scope>NUCLEOTIDE SEQUENCE [LARGE SCALE GENOMIC DNA]</scope>
    <source>
        <strain evidence="2 3">DSM 21039</strain>
    </source>
</reference>
<dbReference type="OrthoDB" id="353549at2"/>